<dbReference type="RefSeq" id="XP_001587326.1">
    <property type="nucleotide sequence ID" value="XM_001587276.1"/>
</dbReference>
<dbReference type="InParanoid" id="A7F358"/>
<evidence type="ECO:0000256" key="1">
    <source>
        <dbReference type="SAM" id="MobiDB-lite"/>
    </source>
</evidence>
<gene>
    <name evidence="2" type="ORF">SS1G_12356</name>
</gene>
<feature type="compositionally biased region" description="Polar residues" evidence="1">
    <location>
        <begin position="9"/>
        <end position="22"/>
    </location>
</feature>
<reference evidence="3" key="1">
    <citation type="journal article" date="2011" name="PLoS Genet.">
        <title>Genomic analysis of the necrotrophic fungal pathogens Sclerotinia sclerotiorum and Botrytis cinerea.</title>
        <authorList>
            <person name="Amselem J."/>
            <person name="Cuomo C.A."/>
            <person name="van Kan J.A."/>
            <person name="Viaud M."/>
            <person name="Benito E.P."/>
            <person name="Couloux A."/>
            <person name="Coutinho P.M."/>
            <person name="de Vries R.P."/>
            <person name="Dyer P.S."/>
            <person name="Fillinger S."/>
            <person name="Fournier E."/>
            <person name="Gout L."/>
            <person name="Hahn M."/>
            <person name="Kohn L."/>
            <person name="Lapalu N."/>
            <person name="Plummer K.M."/>
            <person name="Pradier J.M."/>
            <person name="Quevillon E."/>
            <person name="Sharon A."/>
            <person name="Simon A."/>
            <person name="ten Have A."/>
            <person name="Tudzynski B."/>
            <person name="Tudzynski P."/>
            <person name="Wincker P."/>
            <person name="Andrew M."/>
            <person name="Anthouard V."/>
            <person name="Beever R.E."/>
            <person name="Beffa R."/>
            <person name="Benoit I."/>
            <person name="Bouzid O."/>
            <person name="Brault B."/>
            <person name="Chen Z."/>
            <person name="Choquer M."/>
            <person name="Collemare J."/>
            <person name="Cotton P."/>
            <person name="Danchin E.G."/>
            <person name="Da Silva C."/>
            <person name="Gautier A."/>
            <person name="Giraud C."/>
            <person name="Giraud T."/>
            <person name="Gonzalez C."/>
            <person name="Grossetete S."/>
            <person name="Guldener U."/>
            <person name="Henrissat B."/>
            <person name="Howlett B.J."/>
            <person name="Kodira C."/>
            <person name="Kretschmer M."/>
            <person name="Lappartient A."/>
            <person name="Leroch M."/>
            <person name="Levis C."/>
            <person name="Mauceli E."/>
            <person name="Neuveglise C."/>
            <person name="Oeser B."/>
            <person name="Pearson M."/>
            <person name="Poulain J."/>
            <person name="Poussereau N."/>
            <person name="Quesneville H."/>
            <person name="Rascle C."/>
            <person name="Schumacher J."/>
            <person name="Segurens B."/>
            <person name="Sexton A."/>
            <person name="Silva E."/>
            <person name="Sirven C."/>
            <person name="Soanes D.M."/>
            <person name="Talbot N.J."/>
            <person name="Templeton M."/>
            <person name="Yandava C."/>
            <person name="Yarden O."/>
            <person name="Zeng Q."/>
            <person name="Rollins J.A."/>
            <person name="Lebrun M.H."/>
            <person name="Dickman M."/>
        </authorList>
    </citation>
    <scope>NUCLEOTIDE SEQUENCE [LARGE SCALE GENOMIC DNA]</scope>
    <source>
        <strain evidence="3">ATCC 18683 / 1980 / Ss-1</strain>
    </source>
</reference>
<protein>
    <submittedName>
        <fullName evidence="2">Uncharacterized protein</fullName>
    </submittedName>
</protein>
<dbReference type="KEGG" id="ssl:SS1G_12356"/>
<organism evidence="2 3">
    <name type="scientific">Sclerotinia sclerotiorum (strain ATCC 18683 / 1980 / Ss-1)</name>
    <name type="common">White mold</name>
    <name type="synonym">Whetzelinia sclerotiorum</name>
    <dbReference type="NCBI Taxonomy" id="665079"/>
    <lineage>
        <taxon>Eukaryota</taxon>
        <taxon>Fungi</taxon>
        <taxon>Dikarya</taxon>
        <taxon>Ascomycota</taxon>
        <taxon>Pezizomycotina</taxon>
        <taxon>Leotiomycetes</taxon>
        <taxon>Helotiales</taxon>
        <taxon>Sclerotiniaceae</taxon>
        <taxon>Sclerotinia</taxon>
    </lineage>
</organism>
<evidence type="ECO:0000313" key="3">
    <source>
        <dbReference type="Proteomes" id="UP000001312"/>
    </source>
</evidence>
<accession>A7F358</accession>
<dbReference type="GeneID" id="5483155"/>
<name>A7F358_SCLS1</name>
<evidence type="ECO:0000313" key="2">
    <source>
        <dbReference type="EMBL" id="EDN96150.1"/>
    </source>
</evidence>
<dbReference type="Proteomes" id="UP000001312">
    <property type="component" value="Unassembled WGS sequence"/>
</dbReference>
<dbReference type="EMBL" id="CH476639">
    <property type="protein sequence ID" value="EDN96150.1"/>
    <property type="molecule type" value="Genomic_DNA"/>
</dbReference>
<dbReference type="AlphaFoldDB" id="A7F358"/>
<keyword evidence="3" id="KW-1185">Reference proteome</keyword>
<feature type="region of interest" description="Disordered" evidence="1">
    <location>
        <begin position="1"/>
        <end position="23"/>
    </location>
</feature>
<proteinExistence type="predicted"/>
<sequence>MPDAVTRIIPNNTASFHPTGSEVSPCKIQSGLSHRISFGDAALAKRE</sequence>
<dbReference type="HOGENOM" id="CLU_3175675_0_0_1"/>